<evidence type="ECO:0000259" key="1">
    <source>
        <dbReference type="PROSITE" id="PS50206"/>
    </source>
</evidence>
<dbReference type="PROSITE" id="PS50206">
    <property type="entry name" value="RHODANESE_3"/>
    <property type="match status" value="1"/>
</dbReference>
<gene>
    <name evidence="2" type="ORF">GKO48_13860</name>
</gene>
<protein>
    <recommendedName>
        <fullName evidence="1">Rhodanese domain-containing protein</fullName>
    </recommendedName>
</protein>
<proteinExistence type="predicted"/>
<evidence type="ECO:0000313" key="2">
    <source>
        <dbReference type="EMBL" id="WFG40641.1"/>
    </source>
</evidence>
<dbReference type="InterPro" id="IPR001763">
    <property type="entry name" value="Rhodanese-like_dom"/>
</dbReference>
<keyword evidence="3" id="KW-1185">Reference proteome</keyword>
<reference evidence="2 3" key="1">
    <citation type="submission" date="2019-11" db="EMBL/GenBank/DDBJ databases">
        <authorList>
            <person name="Cho J.-C."/>
        </authorList>
    </citation>
    <scope>NUCLEOTIDE SEQUENCE [LARGE SCALE GENOMIC DNA]</scope>
    <source>
        <strain evidence="2 3">JH1073</strain>
    </source>
</reference>
<feature type="domain" description="Rhodanese" evidence="1">
    <location>
        <begin position="1"/>
        <end position="31"/>
    </location>
</feature>
<evidence type="ECO:0000313" key="3">
    <source>
        <dbReference type="Proteomes" id="UP001219901"/>
    </source>
</evidence>
<accession>A0AAJ6CSW4</accession>
<dbReference type="EMBL" id="CP046147">
    <property type="protein sequence ID" value="WFG40641.1"/>
    <property type="molecule type" value="Genomic_DNA"/>
</dbReference>
<dbReference type="RefSeq" id="WP_342824064.1">
    <property type="nucleotide sequence ID" value="NZ_WMBD01000002.1"/>
</dbReference>
<sequence length="53" mass="5982">MAQEMRRLGWDASALAGGLHAWRKKFPVVSMEPEVIEPDRPDERPLSAADIHL</sequence>
<reference evidence="3" key="2">
    <citation type="submission" date="2023-06" db="EMBL/GenBank/DDBJ databases">
        <title>Pangenomics reveal diversification of enzyme families and niche specialization in globally abundant SAR202 bacteria.</title>
        <authorList>
            <person name="Saw J.H.W."/>
        </authorList>
    </citation>
    <scope>NUCLEOTIDE SEQUENCE [LARGE SCALE GENOMIC DNA]</scope>
    <source>
        <strain evidence="3">JH1073</strain>
    </source>
</reference>
<name>A0AAJ6CSW4_9CHLR</name>
<organism evidence="2 3">
    <name type="scientific">Candidatus Lucifugimonas marina</name>
    <dbReference type="NCBI Taxonomy" id="3038979"/>
    <lineage>
        <taxon>Bacteria</taxon>
        <taxon>Bacillati</taxon>
        <taxon>Chloroflexota</taxon>
        <taxon>Dehalococcoidia</taxon>
        <taxon>SAR202 cluster</taxon>
        <taxon>Candidatus Lucifugimonadales</taxon>
        <taxon>Candidatus Lucifugimonadaceae</taxon>
        <taxon>Candidatus Lucifugimonas</taxon>
    </lineage>
</organism>
<dbReference type="AlphaFoldDB" id="A0AAJ6CSW4"/>
<dbReference type="Proteomes" id="UP001219901">
    <property type="component" value="Chromosome"/>
</dbReference>